<dbReference type="InterPro" id="IPR011604">
    <property type="entry name" value="PDDEXK-like_dom_sf"/>
</dbReference>
<proteinExistence type="predicted"/>
<sequence length="370" mass="40571">MPLELRPSAASRWIACPASALLSKDIPPTPSGDAAQAGTAIHALAEYCYQFEDDAMTFEGDSMEGVKFAKWHCEMAASHVDAIKDLEKFAGKRNIRVEEKVCYCESEAVTLRGTADVIALAKDQDCIIVLDLKTGAQYVDEDSDQLKIYALAAIAKFNLDVGMVELQINQPRTGGLRVHAMKINELRAWEHETLIPAIIAATDPATQPTPSEKACQYCPAKLTCPAQAAAFELVASQEPGITTMSKDEIKQVMVRLTDQQVSDLLDRAPIVEAFVDSLRKHAKERMEQGGILPGWQLAPKRATRKWVSEESAKQALTDAGVPVDKLYTTDFISPAEAEKLLDKEQREILEGLTKKESSGVTIARDASLRQ</sequence>
<protein>
    <submittedName>
        <fullName evidence="1">Uncharacterized protein</fullName>
    </submittedName>
</protein>
<name>A0A6J7XNP9_9CAUD</name>
<dbReference type="EMBL" id="LR798465">
    <property type="protein sequence ID" value="CAB5238803.1"/>
    <property type="molecule type" value="Genomic_DNA"/>
</dbReference>
<dbReference type="Gene3D" id="3.90.320.10">
    <property type="match status" value="1"/>
</dbReference>
<accession>A0A6J7XNP9</accession>
<dbReference type="InterPro" id="IPR021229">
    <property type="entry name" value="DUF2800"/>
</dbReference>
<organism evidence="1">
    <name type="scientific">uncultured Caudovirales phage</name>
    <dbReference type="NCBI Taxonomy" id="2100421"/>
    <lineage>
        <taxon>Viruses</taxon>
        <taxon>Duplodnaviria</taxon>
        <taxon>Heunggongvirae</taxon>
        <taxon>Uroviricota</taxon>
        <taxon>Caudoviricetes</taxon>
        <taxon>Peduoviridae</taxon>
        <taxon>Maltschvirus</taxon>
        <taxon>Maltschvirus maltsch</taxon>
    </lineage>
</organism>
<evidence type="ECO:0000313" key="1">
    <source>
        <dbReference type="EMBL" id="CAB5238803.1"/>
    </source>
</evidence>
<gene>
    <name evidence="1" type="ORF">UFOVP751_45</name>
</gene>
<reference evidence="1" key="1">
    <citation type="submission" date="2020-05" db="EMBL/GenBank/DDBJ databases">
        <authorList>
            <person name="Chiriac C."/>
            <person name="Salcher M."/>
            <person name="Ghai R."/>
            <person name="Kavagutti S V."/>
        </authorList>
    </citation>
    <scope>NUCLEOTIDE SEQUENCE</scope>
</reference>
<dbReference type="Pfam" id="PF10926">
    <property type="entry name" value="DUF2800"/>
    <property type="match status" value="1"/>
</dbReference>